<proteinExistence type="inferred from homology"/>
<evidence type="ECO:0000256" key="4">
    <source>
        <dbReference type="ARBA" id="ARBA00023049"/>
    </source>
</evidence>
<gene>
    <name evidence="8" type="ORF">ENV17_05935</name>
</gene>
<evidence type="ECO:0000256" key="3">
    <source>
        <dbReference type="ARBA" id="ARBA00022801"/>
    </source>
</evidence>
<dbReference type="Pfam" id="PF19289">
    <property type="entry name" value="PmbA_TldD_3rd"/>
    <property type="match status" value="1"/>
</dbReference>
<dbReference type="GO" id="GO:0008237">
    <property type="term" value="F:metallopeptidase activity"/>
    <property type="evidence" value="ECO:0007669"/>
    <property type="project" value="UniProtKB-KW"/>
</dbReference>
<dbReference type="Gene3D" id="3.30.2290.10">
    <property type="entry name" value="PmbA/TldD superfamily"/>
    <property type="match status" value="1"/>
</dbReference>
<dbReference type="InterPro" id="IPR051463">
    <property type="entry name" value="Peptidase_U62_metallo"/>
</dbReference>
<evidence type="ECO:0000259" key="6">
    <source>
        <dbReference type="Pfam" id="PF19289"/>
    </source>
</evidence>
<dbReference type="InterPro" id="IPR025502">
    <property type="entry name" value="TldD"/>
</dbReference>
<dbReference type="PIRSF" id="PIRSF004919">
    <property type="entry name" value="TldD"/>
    <property type="match status" value="1"/>
</dbReference>
<dbReference type="GO" id="GO:0006508">
    <property type="term" value="P:proteolysis"/>
    <property type="evidence" value="ECO:0007669"/>
    <property type="project" value="UniProtKB-KW"/>
</dbReference>
<feature type="domain" description="Metalloprotease TldD/E N-terminal" evidence="5">
    <location>
        <begin position="24"/>
        <end position="88"/>
    </location>
</feature>
<dbReference type="Pfam" id="PF01523">
    <property type="entry name" value="PmbA_TldD_1st"/>
    <property type="match status" value="1"/>
</dbReference>
<dbReference type="AlphaFoldDB" id="A0A7C4FD99"/>
<dbReference type="InterPro" id="IPR035068">
    <property type="entry name" value="TldD/PmbA_N"/>
</dbReference>
<evidence type="ECO:0000256" key="1">
    <source>
        <dbReference type="ARBA" id="ARBA00005836"/>
    </source>
</evidence>
<evidence type="ECO:0000259" key="7">
    <source>
        <dbReference type="Pfam" id="PF19290"/>
    </source>
</evidence>
<dbReference type="GO" id="GO:0005829">
    <property type="term" value="C:cytosol"/>
    <property type="evidence" value="ECO:0007669"/>
    <property type="project" value="TreeGrafter"/>
</dbReference>
<organism evidence="8">
    <name type="scientific">Thermofilum pendens</name>
    <dbReference type="NCBI Taxonomy" id="2269"/>
    <lineage>
        <taxon>Archaea</taxon>
        <taxon>Thermoproteota</taxon>
        <taxon>Thermoprotei</taxon>
        <taxon>Thermofilales</taxon>
        <taxon>Thermofilaceae</taxon>
        <taxon>Thermofilum</taxon>
    </lineage>
</organism>
<protein>
    <submittedName>
        <fullName evidence="8">TldD/PmbA family protein</fullName>
    </submittedName>
</protein>
<dbReference type="EMBL" id="DTFI01000146">
    <property type="protein sequence ID" value="HGI43905.1"/>
    <property type="molecule type" value="Genomic_DNA"/>
</dbReference>
<feature type="domain" description="Metalloprotease TldD/E central" evidence="7">
    <location>
        <begin position="119"/>
        <end position="208"/>
    </location>
</feature>
<accession>A0A7C4FD99</accession>
<dbReference type="PANTHER" id="PTHR30624">
    <property type="entry name" value="UNCHARACTERIZED PROTEIN TLDD AND PMBA"/>
    <property type="match status" value="1"/>
</dbReference>
<keyword evidence="3" id="KW-0378">Hydrolase</keyword>
<dbReference type="InterPro" id="IPR036059">
    <property type="entry name" value="TldD/PmbA_sf"/>
</dbReference>
<dbReference type="SUPFAM" id="SSF111283">
    <property type="entry name" value="Putative modulator of DNA gyrase, PmbA/TldD"/>
    <property type="match status" value="1"/>
</dbReference>
<comment type="caution">
    <text evidence="8">The sequence shown here is derived from an EMBL/GenBank/DDBJ whole genome shotgun (WGS) entry which is preliminary data.</text>
</comment>
<evidence type="ECO:0000259" key="5">
    <source>
        <dbReference type="Pfam" id="PF01523"/>
    </source>
</evidence>
<keyword evidence="4" id="KW-0482">Metalloprotease</keyword>
<evidence type="ECO:0000256" key="2">
    <source>
        <dbReference type="ARBA" id="ARBA00022670"/>
    </source>
</evidence>
<dbReference type="PANTHER" id="PTHR30624:SF11">
    <property type="entry name" value="ZINC-DEPENDENT PROTEASE, TLDD_PMBA FAMILY"/>
    <property type="match status" value="1"/>
</dbReference>
<comment type="similarity">
    <text evidence="1">Belongs to the peptidase U62 family.</text>
</comment>
<reference evidence="8" key="1">
    <citation type="journal article" date="2020" name="mSystems">
        <title>Genome- and Community-Level Interaction Insights into Carbon Utilization and Element Cycling Functions of Hydrothermarchaeota in Hydrothermal Sediment.</title>
        <authorList>
            <person name="Zhou Z."/>
            <person name="Liu Y."/>
            <person name="Xu W."/>
            <person name="Pan J."/>
            <person name="Luo Z.H."/>
            <person name="Li M."/>
        </authorList>
    </citation>
    <scope>NUCLEOTIDE SEQUENCE [LARGE SCALE GENOMIC DNA]</scope>
    <source>
        <strain evidence="8">SpSt-735</strain>
    </source>
</reference>
<evidence type="ECO:0000313" key="8">
    <source>
        <dbReference type="EMBL" id="HGI43905.1"/>
    </source>
</evidence>
<dbReference type="Pfam" id="PF19290">
    <property type="entry name" value="PmbA_TldD_2nd"/>
    <property type="match status" value="1"/>
</dbReference>
<sequence length="481" mass="53526">MSWEYEELVLKAVDYALSLGAKYAEARYHKVAHSGVATRNGEFIGLEKSFREGVAVRVLVDGALGFSSTDTLTWEGVKAAVDEAYAKAKAHSKLMKHPIKLSHERLGRASYEALEREKASEVSVEEKVTYCADVWKHASTATSTARVATLTMSLGESIEEKIIANSDGAFIRSRVPRVSLWYNVVVTIPSKGTVQRFFSHAASGGYEWVKRWDVLGYLPGDVKTFEKIILEAVKPPTDRPVDVVVGGEIVGLMVHESCGHPSEADRILGREAAQAGKSFIKPDMRGQRIGSEVATVIDDPTIPGSNGFYLYDDEGVPARPRYLYKEGLINEFLHNRWTAKVFNTQSNAAARAMDHASEPIIRMANTYFKPGDHTLEELIEGVKYGVYIKSYMEWNIDDERWSQRYGGLEAYLIENGELKQLVRNPVLEITTKTFYSSVDAADKNLEFYAGVCGKGEPMQGVPVWFGGPNVRLRNIQLRVIA</sequence>
<keyword evidence="2" id="KW-0645">Protease</keyword>
<dbReference type="InterPro" id="IPR002510">
    <property type="entry name" value="Metalloprtase-TldD/E_N"/>
</dbReference>
<dbReference type="InterPro" id="IPR045569">
    <property type="entry name" value="Metalloprtase-TldD/E_C"/>
</dbReference>
<name>A0A7C4FD99_THEPE</name>
<dbReference type="InterPro" id="IPR045570">
    <property type="entry name" value="Metalloprtase-TldD/E_cen_dom"/>
</dbReference>
<feature type="domain" description="Metalloprotease TldD/E C-terminal" evidence="6">
    <location>
        <begin position="241"/>
        <end position="476"/>
    </location>
</feature>